<dbReference type="PANTHER" id="PTHR33985">
    <property type="entry name" value="OS02G0491300 PROTEIN-RELATED"/>
    <property type="match status" value="1"/>
</dbReference>
<dbReference type="InterPro" id="IPR052806">
    <property type="entry name" value="Fasciclin-like_AGP"/>
</dbReference>
<keyword evidence="3" id="KW-0732">Signal</keyword>
<dbReference type="InterPro" id="IPR036378">
    <property type="entry name" value="FAS1_dom_sf"/>
</dbReference>
<feature type="compositionally biased region" description="Pro residues" evidence="2">
    <location>
        <begin position="186"/>
        <end position="197"/>
    </location>
</feature>
<dbReference type="PROSITE" id="PS50213">
    <property type="entry name" value="FAS1"/>
    <property type="match status" value="1"/>
</dbReference>
<feature type="region of interest" description="Disordered" evidence="2">
    <location>
        <begin position="181"/>
        <end position="219"/>
    </location>
</feature>
<evidence type="ECO:0000256" key="3">
    <source>
        <dbReference type="SAM" id="SignalP"/>
    </source>
</evidence>
<dbReference type="SMART" id="SM00554">
    <property type="entry name" value="FAS1"/>
    <property type="match status" value="1"/>
</dbReference>
<sequence>MANPNPLLLLLLFLLLLLSLSSPAISVAETELDAAVSALRSRGYSLFGNAISASDLRLDLLLLPNSSSSSTAAAAASFTFFAPTDPALFALDMASPAASYLRYLRYHVAIGRLPLPALLALPNPSLVHTLLPGRRISISRRRDPGTGADVVAADGVDVVAPGIFDGGVIAVHGLDGILSPVHHHSPIPPRSPDPPSASPDLSLPPSDPPDSRSPAPAPFDLSVLFPSMAPTIAAGASAPISTPSTAPISSPELGFPPEGFPPSASPAASPAAETRVSWSGGIGAPASEGSEWCSANAEEGGGGGAAVLWRRIVAVDVRVGRLRSTTTASDVPIQ</sequence>
<reference evidence="5" key="1">
    <citation type="submission" date="2020-07" db="EMBL/GenBank/DDBJ databases">
        <authorList>
            <person name="Lin J."/>
        </authorList>
    </citation>
    <scope>NUCLEOTIDE SEQUENCE</scope>
</reference>
<dbReference type="InterPro" id="IPR000782">
    <property type="entry name" value="FAS1_domain"/>
</dbReference>
<comment type="similarity">
    <text evidence="1">Belongs to the fasciclin-like AGP family.</text>
</comment>
<feature type="domain" description="FAS1" evidence="4">
    <location>
        <begin position="31"/>
        <end position="178"/>
    </location>
</feature>
<dbReference type="SUPFAM" id="SSF82153">
    <property type="entry name" value="FAS1 domain"/>
    <property type="match status" value="1"/>
</dbReference>
<protein>
    <recommendedName>
        <fullName evidence="4">FAS1 domain-containing protein</fullName>
    </recommendedName>
</protein>
<dbReference type="Gene3D" id="2.30.180.10">
    <property type="entry name" value="FAS1 domain"/>
    <property type="match status" value="1"/>
</dbReference>
<dbReference type="Pfam" id="PF02469">
    <property type="entry name" value="Fasciclin"/>
    <property type="match status" value="1"/>
</dbReference>
<dbReference type="AlphaFoldDB" id="A0A6V7Q1F0"/>
<proteinExistence type="inferred from homology"/>
<feature type="region of interest" description="Disordered" evidence="2">
    <location>
        <begin position="236"/>
        <end position="302"/>
    </location>
</feature>
<evidence type="ECO:0000256" key="2">
    <source>
        <dbReference type="SAM" id="MobiDB-lite"/>
    </source>
</evidence>
<dbReference type="EMBL" id="LR862131">
    <property type="protein sequence ID" value="CAD1836818.1"/>
    <property type="molecule type" value="Genomic_DNA"/>
</dbReference>
<evidence type="ECO:0000313" key="5">
    <source>
        <dbReference type="EMBL" id="CAD1836818.1"/>
    </source>
</evidence>
<organism evidence="5">
    <name type="scientific">Ananas comosus var. bracteatus</name>
    <name type="common">red pineapple</name>
    <dbReference type="NCBI Taxonomy" id="296719"/>
    <lineage>
        <taxon>Eukaryota</taxon>
        <taxon>Viridiplantae</taxon>
        <taxon>Streptophyta</taxon>
        <taxon>Embryophyta</taxon>
        <taxon>Tracheophyta</taxon>
        <taxon>Spermatophyta</taxon>
        <taxon>Magnoliopsida</taxon>
        <taxon>Liliopsida</taxon>
        <taxon>Poales</taxon>
        <taxon>Bromeliaceae</taxon>
        <taxon>Bromelioideae</taxon>
        <taxon>Ananas</taxon>
    </lineage>
</organism>
<feature type="signal peptide" evidence="3">
    <location>
        <begin position="1"/>
        <end position="21"/>
    </location>
</feature>
<accession>A0A6V7Q1F0</accession>
<feature type="chain" id="PRO_5027973849" description="FAS1 domain-containing protein" evidence="3">
    <location>
        <begin position="22"/>
        <end position="334"/>
    </location>
</feature>
<gene>
    <name evidence="5" type="ORF">CB5_LOCUS20029</name>
</gene>
<feature type="compositionally biased region" description="Low complexity" evidence="2">
    <location>
        <begin position="236"/>
        <end position="257"/>
    </location>
</feature>
<evidence type="ECO:0000259" key="4">
    <source>
        <dbReference type="PROSITE" id="PS50213"/>
    </source>
</evidence>
<dbReference type="PANTHER" id="PTHR33985:SF15">
    <property type="entry name" value="FASCICLIN-LIKE ARABINOGALACTAN PROTEIN 19"/>
    <property type="match status" value="1"/>
</dbReference>
<name>A0A6V7Q1F0_ANACO</name>
<evidence type="ECO:0000256" key="1">
    <source>
        <dbReference type="ARBA" id="ARBA00007843"/>
    </source>
</evidence>